<protein>
    <recommendedName>
        <fullName evidence="5">Antitoxin</fullName>
    </recommendedName>
</protein>
<dbReference type="Proteomes" id="UP000614239">
    <property type="component" value="Unassembled WGS sequence"/>
</dbReference>
<reference evidence="3" key="2">
    <citation type="submission" date="2020-09" db="EMBL/GenBank/DDBJ databases">
        <authorList>
            <person name="Sun Q."/>
            <person name="Zhou Y."/>
        </authorList>
    </citation>
    <scope>NUCLEOTIDE SEQUENCE</scope>
    <source>
        <strain evidence="3">CGMCC 4.7372</strain>
    </source>
</reference>
<organism evidence="3 4">
    <name type="scientific">Actinomyces gaoshouyii</name>
    <dbReference type="NCBI Taxonomy" id="1960083"/>
    <lineage>
        <taxon>Bacteria</taxon>
        <taxon>Bacillati</taxon>
        <taxon>Actinomycetota</taxon>
        <taxon>Actinomycetes</taxon>
        <taxon>Actinomycetales</taxon>
        <taxon>Actinomycetaceae</taxon>
        <taxon>Actinomyces</taxon>
    </lineage>
</organism>
<dbReference type="AlphaFoldDB" id="A0A8H9H7A9"/>
<evidence type="ECO:0000256" key="2">
    <source>
        <dbReference type="SAM" id="MobiDB-lite"/>
    </source>
</evidence>
<dbReference type="NCBIfam" id="TIGR01552">
    <property type="entry name" value="phd_fam"/>
    <property type="match status" value="1"/>
</dbReference>
<dbReference type="Gene3D" id="3.40.1620.10">
    <property type="entry name" value="YefM-like domain"/>
    <property type="match status" value="1"/>
</dbReference>
<accession>A0A8H9H7A9</accession>
<proteinExistence type="inferred from homology"/>
<evidence type="ECO:0000313" key="3">
    <source>
        <dbReference type="EMBL" id="GGO95080.1"/>
    </source>
</evidence>
<comment type="caution">
    <text evidence="3">The sequence shown here is derived from an EMBL/GenBank/DDBJ whole genome shotgun (WGS) entry which is preliminary data.</text>
</comment>
<evidence type="ECO:0008006" key="5">
    <source>
        <dbReference type="Google" id="ProtNLM"/>
    </source>
</evidence>
<dbReference type="EMBL" id="BMNJ01000001">
    <property type="protein sequence ID" value="GGO95080.1"/>
    <property type="molecule type" value="Genomic_DNA"/>
</dbReference>
<feature type="compositionally biased region" description="Basic residues" evidence="2">
    <location>
        <begin position="55"/>
        <end position="70"/>
    </location>
</feature>
<comment type="similarity">
    <text evidence="1">Belongs to the phD/YefM antitoxin family.</text>
</comment>
<dbReference type="OrthoDB" id="557859at2"/>
<sequence>MMNSSRTVSATEMNQQGSRILSRVADDGENLVVVRNGRPVATISPYSGQESPRERLRRQGWSRQARRRQHLPFAPVPIPEGQSLASIMAMVSEGR</sequence>
<dbReference type="SUPFAM" id="SSF143120">
    <property type="entry name" value="YefM-like"/>
    <property type="match status" value="1"/>
</dbReference>
<evidence type="ECO:0000256" key="1">
    <source>
        <dbReference type="ARBA" id="ARBA00009981"/>
    </source>
</evidence>
<name>A0A8H9H7A9_9ACTO</name>
<reference evidence="3" key="1">
    <citation type="journal article" date="2014" name="Int. J. Syst. Evol. Microbiol.">
        <title>Complete genome sequence of Corynebacterium casei LMG S-19264T (=DSM 44701T), isolated from a smear-ripened cheese.</title>
        <authorList>
            <consortium name="US DOE Joint Genome Institute (JGI-PGF)"/>
            <person name="Walter F."/>
            <person name="Albersmeier A."/>
            <person name="Kalinowski J."/>
            <person name="Ruckert C."/>
        </authorList>
    </citation>
    <scope>NUCLEOTIDE SEQUENCE</scope>
    <source>
        <strain evidence="3">CGMCC 4.7372</strain>
    </source>
</reference>
<dbReference type="InterPro" id="IPR036165">
    <property type="entry name" value="YefM-like_sf"/>
</dbReference>
<keyword evidence="4" id="KW-1185">Reference proteome</keyword>
<evidence type="ECO:0000313" key="4">
    <source>
        <dbReference type="Proteomes" id="UP000614239"/>
    </source>
</evidence>
<dbReference type="RefSeq" id="WP_158082817.1">
    <property type="nucleotide sequence ID" value="NZ_BMNJ01000001.1"/>
</dbReference>
<gene>
    <name evidence="3" type="ORF">GCM10011612_02060</name>
</gene>
<feature type="region of interest" description="Disordered" evidence="2">
    <location>
        <begin position="41"/>
        <end position="79"/>
    </location>
</feature>